<gene>
    <name evidence="1" type="ORF">S06H3_52347</name>
</gene>
<organism evidence="1">
    <name type="scientific">marine sediment metagenome</name>
    <dbReference type="NCBI Taxonomy" id="412755"/>
    <lineage>
        <taxon>unclassified sequences</taxon>
        <taxon>metagenomes</taxon>
        <taxon>ecological metagenomes</taxon>
    </lineage>
</organism>
<name>X1QK48_9ZZZZ</name>
<feature type="non-terminal residue" evidence="1">
    <location>
        <position position="248"/>
    </location>
</feature>
<sequence length="248" mass="28188">DRQFGLAVAVRHFWQNFPKALSAAPDGTVRVALWPEEFPTLHELQGGEIKTHEAAFFFHTGRQGSNRRENRVATTMGSFHNPLYVRAPAQVYLASGFFDDVAAYDPKRFPTYERYQQAALISEPVNLVADIEAIDEYGWRNFGDTWAKNETDKTGGPHSGRQVVSHFNLEYDFGYGMLFQSLRTLVRVPELSCKWWNLAEAALRHESDIDIYHTTRDTRSRGVYNSGKFTHTQHGVEAGLVTHRGGPR</sequence>
<reference evidence="1" key="1">
    <citation type="journal article" date="2014" name="Front. Microbiol.">
        <title>High frequency of phylogenetically diverse reductive dehalogenase-homologous genes in deep subseafloor sedimentary metagenomes.</title>
        <authorList>
            <person name="Kawai M."/>
            <person name="Futagami T."/>
            <person name="Toyoda A."/>
            <person name="Takaki Y."/>
            <person name="Nishi S."/>
            <person name="Hori S."/>
            <person name="Arai W."/>
            <person name="Tsubouchi T."/>
            <person name="Morono Y."/>
            <person name="Uchiyama I."/>
            <person name="Ito T."/>
            <person name="Fujiyama A."/>
            <person name="Inagaki F."/>
            <person name="Takami H."/>
        </authorList>
    </citation>
    <scope>NUCLEOTIDE SEQUENCE</scope>
    <source>
        <strain evidence="1">Expedition CK06-06</strain>
    </source>
</reference>
<comment type="caution">
    <text evidence="1">The sequence shown here is derived from an EMBL/GenBank/DDBJ whole genome shotgun (WGS) entry which is preliminary data.</text>
</comment>
<dbReference type="AlphaFoldDB" id="X1QK48"/>
<dbReference type="EMBL" id="BARV01033288">
    <property type="protein sequence ID" value="GAI43629.1"/>
    <property type="molecule type" value="Genomic_DNA"/>
</dbReference>
<accession>X1QK48</accession>
<feature type="non-terminal residue" evidence="1">
    <location>
        <position position="1"/>
    </location>
</feature>
<evidence type="ECO:0000313" key="1">
    <source>
        <dbReference type="EMBL" id="GAI43629.1"/>
    </source>
</evidence>
<protein>
    <submittedName>
        <fullName evidence="1">Uncharacterized protein</fullName>
    </submittedName>
</protein>
<proteinExistence type="predicted"/>